<dbReference type="EMBL" id="JH711583">
    <property type="protein sequence ID" value="EIW78082.1"/>
    <property type="molecule type" value="Genomic_DNA"/>
</dbReference>
<dbReference type="Proteomes" id="UP000053558">
    <property type="component" value="Unassembled WGS sequence"/>
</dbReference>
<dbReference type="AlphaFoldDB" id="A0A5M3MFU0"/>
<dbReference type="KEGG" id="cput:CONPUDRAFT_168020"/>
<dbReference type="GeneID" id="19205898"/>
<organism evidence="1 2">
    <name type="scientific">Coniophora puteana (strain RWD-64-598)</name>
    <name type="common">Brown rot fungus</name>
    <dbReference type="NCBI Taxonomy" id="741705"/>
    <lineage>
        <taxon>Eukaryota</taxon>
        <taxon>Fungi</taxon>
        <taxon>Dikarya</taxon>
        <taxon>Basidiomycota</taxon>
        <taxon>Agaricomycotina</taxon>
        <taxon>Agaricomycetes</taxon>
        <taxon>Agaricomycetidae</taxon>
        <taxon>Boletales</taxon>
        <taxon>Coniophorineae</taxon>
        <taxon>Coniophoraceae</taxon>
        <taxon>Coniophora</taxon>
    </lineage>
</organism>
<evidence type="ECO:0000313" key="1">
    <source>
        <dbReference type="EMBL" id="EIW78082.1"/>
    </source>
</evidence>
<protein>
    <submittedName>
        <fullName evidence="1">Uncharacterized protein</fullName>
    </submittedName>
</protein>
<gene>
    <name evidence="1" type="ORF">CONPUDRAFT_168020</name>
</gene>
<reference evidence="2" key="1">
    <citation type="journal article" date="2012" name="Science">
        <title>The Paleozoic origin of enzymatic lignin decomposition reconstructed from 31 fungal genomes.</title>
        <authorList>
            <person name="Floudas D."/>
            <person name="Binder M."/>
            <person name="Riley R."/>
            <person name="Barry K."/>
            <person name="Blanchette R.A."/>
            <person name="Henrissat B."/>
            <person name="Martinez A.T."/>
            <person name="Otillar R."/>
            <person name="Spatafora J.W."/>
            <person name="Yadav J.S."/>
            <person name="Aerts A."/>
            <person name="Benoit I."/>
            <person name="Boyd A."/>
            <person name="Carlson A."/>
            <person name="Copeland A."/>
            <person name="Coutinho P.M."/>
            <person name="de Vries R.P."/>
            <person name="Ferreira P."/>
            <person name="Findley K."/>
            <person name="Foster B."/>
            <person name="Gaskell J."/>
            <person name="Glotzer D."/>
            <person name="Gorecki P."/>
            <person name="Heitman J."/>
            <person name="Hesse C."/>
            <person name="Hori C."/>
            <person name="Igarashi K."/>
            <person name="Jurgens J.A."/>
            <person name="Kallen N."/>
            <person name="Kersten P."/>
            <person name="Kohler A."/>
            <person name="Kuees U."/>
            <person name="Kumar T.K.A."/>
            <person name="Kuo A."/>
            <person name="LaButti K."/>
            <person name="Larrondo L.F."/>
            <person name="Lindquist E."/>
            <person name="Ling A."/>
            <person name="Lombard V."/>
            <person name="Lucas S."/>
            <person name="Lundell T."/>
            <person name="Martin R."/>
            <person name="McLaughlin D.J."/>
            <person name="Morgenstern I."/>
            <person name="Morin E."/>
            <person name="Murat C."/>
            <person name="Nagy L.G."/>
            <person name="Nolan M."/>
            <person name="Ohm R.A."/>
            <person name="Patyshakuliyeva A."/>
            <person name="Rokas A."/>
            <person name="Ruiz-Duenas F.J."/>
            <person name="Sabat G."/>
            <person name="Salamov A."/>
            <person name="Samejima M."/>
            <person name="Schmutz J."/>
            <person name="Slot J.C."/>
            <person name="St John F."/>
            <person name="Stenlid J."/>
            <person name="Sun H."/>
            <person name="Sun S."/>
            <person name="Syed K."/>
            <person name="Tsang A."/>
            <person name="Wiebenga A."/>
            <person name="Young D."/>
            <person name="Pisabarro A."/>
            <person name="Eastwood D.C."/>
            <person name="Martin F."/>
            <person name="Cullen D."/>
            <person name="Grigoriev I.V."/>
            <person name="Hibbett D.S."/>
        </authorList>
    </citation>
    <scope>NUCLEOTIDE SEQUENCE [LARGE SCALE GENOMIC DNA]</scope>
    <source>
        <strain evidence="2">RWD-64-598 SS2</strain>
    </source>
</reference>
<dbReference type="RefSeq" id="XP_007772329.1">
    <property type="nucleotide sequence ID" value="XM_007774139.1"/>
</dbReference>
<proteinExistence type="predicted"/>
<name>A0A5M3MFU0_CONPW</name>
<evidence type="ECO:0000313" key="2">
    <source>
        <dbReference type="Proteomes" id="UP000053558"/>
    </source>
</evidence>
<sequence>MSILRIVITLTHYADAAGVKNINIYPFLVIAYQASDKIASEDDRHRLQKILEWPQWEQLARDREIVPFSVAPEYVLGPTAFARLLIVLARRNALSSTQLLHKSPEGLSPTTSLAQILLMTHSNVIKRSVKISGEPKIVHGDSRSSIAYGECAELAMAIVTFSDPTHNPNIKAAYRVRYNLVTNLGDVAQLAFKLKQYRRAYFATLAALDLDVHSDPWEKADAGLIKNYKRVAREAKEVLDSE</sequence>
<comment type="caution">
    <text evidence="1">The sequence shown here is derived from an EMBL/GenBank/DDBJ whole genome shotgun (WGS) entry which is preliminary data.</text>
</comment>
<dbReference type="OrthoDB" id="2932645at2759"/>
<accession>A0A5M3MFU0</accession>
<keyword evidence="2" id="KW-1185">Reference proteome</keyword>